<feature type="chain" id="PRO_5012274166" description="Hydroxyquinol 1,2-dioxygenase" evidence="2">
    <location>
        <begin position="28"/>
        <end position="111"/>
    </location>
</feature>
<keyword evidence="4" id="KW-1185">Reference proteome</keyword>
<protein>
    <recommendedName>
        <fullName evidence="5">Hydroxyquinol 1,2-dioxygenase</fullName>
    </recommendedName>
</protein>
<keyword evidence="2" id="KW-0732">Signal</keyword>
<dbReference type="EMBL" id="FQWZ01000007">
    <property type="protein sequence ID" value="SHH22982.1"/>
    <property type="molecule type" value="Genomic_DNA"/>
</dbReference>
<organism evidence="3 4">
    <name type="scientific">Hydrocarboniphaga daqingensis</name>
    <dbReference type="NCBI Taxonomy" id="490188"/>
    <lineage>
        <taxon>Bacteria</taxon>
        <taxon>Pseudomonadati</taxon>
        <taxon>Pseudomonadota</taxon>
        <taxon>Gammaproteobacteria</taxon>
        <taxon>Nevskiales</taxon>
        <taxon>Nevskiaceae</taxon>
        <taxon>Hydrocarboniphaga</taxon>
    </lineage>
</organism>
<dbReference type="AlphaFoldDB" id="A0A1M5R9G0"/>
<evidence type="ECO:0000256" key="1">
    <source>
        <dbReference type="SAM" id="MobiDB-lite"/>
    </source>
</evidence>
<feature type="region of interest" description="Disordered" evidence="1">
    <location>
        <begin position="63"/>
        <end position="82"/>
    </location>
</feature>
<proteinExistence type="predicted"/>
<gene>
    <name evidence="3" type="ORF">SAMN04488068_2978</name>
</gene>
<feature type="signal peptide" evidence="2">
    <location>
        <begin position="1"/>
        <end position="27"/>
    </location>
</feature>
<reference evidence="3 4" key="1">
    <citation type="submission" date="2016-11" db="EMBL/GenBank/DDBJ databases">
        <authorList>
            <person name="Jaros S."/>
            <person name="Januszkiewicz K."/>
            <person name="Wedrychowicz H."/>
        </authorList>
    </citation>
    <scope>NUCLEOTIDE SEQUENCE [LARGE SCALE GENOMIC DNA]</scope>
    <source>
        <strain evidence="3 4">CGMCC 1.7049</strain>
    </source>
</reference>
<sequence length="111" mass="11471">MNRLASTYVAAGVLAVATLGTGGLAQADEPASAPARFGDRQAGHFGDIDQGHFGDAAKGNFAQHNFKREQEGRAPVVDARPVSPGSMFRKPAAPVDAAPYVTLPAPVDATR</sequence>
<feature type="compositionally biased region" description="Basic and acidic residues" evidence="1">
    <location>
        <begin position="37"/>
        <end position="50"/>
    </location>
</feature>
<evidence type="ECO:0000256" key="2">
    <source>
        <dbReference type="SAM" id="SignalP"/>
    </source>
</evidence>
<accession>A0A1M5R9G0</accession>
<evidence type="ECO:0008006" key="5">
    <source>
        <dbReference type="Google" id="ProtNLM"/>
    </source>
</evidence>
<name>A0A1M5R9G0_9GAMM</name>
<dbReference type="Proteomes" id="UP000199758">
    <property type="component" value="Unassembled WGS sequence"/>
</dbReference>
<evidence type="ECO:0000313" key="4">
    <source>
        <dbReference type="Proteomes" id="UP000199758"/>
    </source>
</evidence>
<evidence type="ECO:0000313" key="3">
    <source>
        <dbReference type="EMBL" id="SHH22982.1"/>
    </source>
</evidence>
<dbReference type="RefSeq" id="WP_072898677.1">
    <property type="nucleotide sequence ID" value="NZ_FQWZ01000007.1"/>
</dbReference>
<feature type="region of interest" description="Disordered" evidence="1">
    <location>
        <begin position="25"/>
        <end position="50"/>
    </location>
</feature>